<dbReference type="eggNOG" id="ENOG502ZX2K">
    <property type="taxonomic scope" value="Bacteria"/>
</dbReference>
<sequence length="77" mass="9110">MSELDSLREKLHRISRDVEAAVDESLALRRQNPETKEEVIHLWEEFLGHLFRYLKARSKESKDNILAGVSWGRMKLF</sequence>
<gene>
    <name evidence="1" type="ORF">ALO_11834</name>
</gene>
<name>F7NJV7_9FIRM</name>
<evidence type="ECO:0000313" key="2">
    <source>
        <dbReference type="Proteomes" id="UP000003240"/>
    </source>
</evidence>
<dbReference type="STRING" id="1009370.ALO_11834"/>
<proteinExistence type="predicted"/>
<dbReference type="EMBL" id="AFGF01000101">
    <property type="protein sequence ID" value="EGO63689.1"/>
    <property type="molecule type" value="Genomic_DNA"/>
</dbReference>
<dbReference type="AlphaFoldDB" id="F7NJV7"/>
<keyword evidence="2" id="KW-1185">Reference proteome</keyword>
<dbReference type="OrthoDB" id="2905737at2"/>
<evidence type="ECO:0000313" key="1">
    <source>
        <dbReference type="EMBL" id="EGO63689.1"/>
    </source>
</evidence>
<protein>
    <submittedName>
        <fullName evidence="1">Uncharacterized protein</fullName>
    </submittedName>
</protein>
<dbReference type="RefSeq" id="WP_004095854.1">
    <property type="nucleotide sequence ID" value="NZ_AFGF01000101.1"/>
</dbReference>
<organism evidence="1 2">
    <name type="scientific">Acetonema longum DSM 6540</name>
    <dbReference type="NCBI Taxonomy" id="1009370"/>
    <lineage>
        <taxon>Bacteria</taxon>
        <taxon>Bacillati</taxon>
        <taxon>Bacillota</taxon>
        <taxon>Negativicutes</taxon>
        <taxon>Acetonemataceae</taxon>
        <taxon>Acetonema</taxon>
    </lineage>
</organism>
<dbReference type="Proteomes" id="UP000003240">
    <property type="component" value="Unassembled WGS sequence"/>
</dbReference>
<accession>F7NJV7</accession>
<comment type="caution">
    <text evidence="1">The sequence shown here is derived from an EMBL/GenBank/DDBJ whole genome shotgun (WGS) entry which is preliminary data.</text>
</comment>
<reference evidence="1 2" key="1">
    <citation type="journal article" date="2011" name="EMBO J.">
        <title>Structural diversity of bacterial flagellar motors.</title>
        <authorList>
            <person name="Chen S."/>
            <person name="Beeby M."/>
            <person name="Murphy G.E."/>
            <person name="Leadbetter J.R."/>
            <person name="Hendrixson D.R."/>
            <person name="Briegel A."/>
            <person name="Li Z."/>
            <person name="Shi J."/>
            <person name="Tocheva E.I."/>
            <person name="Muller A."/>
            <person name="Dobro M.J."/>
            <person name="Jensen G.J."/>
        </authorList>
    </citation>
    <scope>NUCLEOTIDE SEQUENCE [LARGE SCALE GENOMIC DNA]</scope>
    <source>
        <strain evidence="1 2">DSM 6540</strain>
    </source>
</reference>